<dbReference type="EMBL" id="DYWT01000187">
    <property type="protein sequence ID" value="HJF32366.1"/>
    <property type="molecule type" value="Genomic_DNA"/>
</dbReference>
<reference evidence="3" key="1">
    <citation type="journal article" date="2021" name="PeerJ">
        <title>Extensive microbial diversity within the chicken gut microbiome revealed by metagenomics and culture.</title>
        <authorList>
            <person name="Gilroy R."/>
            <person name="Ravi A."/>
            <person name="Getino M."/>
            <person name="Pursley I."/>
            <person name="Horton D.L."/>
            <person name="Alikhan N.F."/>
            <person name="Baker D."/>
            <person name="Gharbi K."/>
            <person name="Hall N."/>
            <person name="Watson M."/>
            <person name="Adriaenssens E.M."/>
            <person name="Foster-Nyarko E."/>
            <person name="Jarju S."/>
            <person name="Secka A."/>
            <person name="Antonio M."/>
            <person name="Oren A."/>
            <person name="Chaudhuri R.R."/>
            <person name="La Ragione R."/>
            <person name="Hildebrand F."/>
            <person name="Pallen M.J."/>
        </authorList>
    </citation>
    <scope>NUCLEOTIDE SEQUENCE</scope>
    <source>
        <strain evidence="3">CHK171-7178</strain>
    </source>
</reference>
<reference evidence="3" key="2">
    <citation type="submission" date="2021-09" db="EMBL/GenBank/DDBJ databases">
        <authorList>
            <person name="Gilroy R."/>
        </authorList>
    </citation>
    <scope>NUCLEOTIDE SEQUENCE</scope>
    <source>
        <strain evidence="3">CHK171-7178</strain>
    </source>
</reference>
<protein>
    <submittedName>
        <fullName evidence="3">Alpha/beta hydrolase</fullName>
    </submittedName>
</protein>
<proteinExistence type="predicted"/>
<evidence type="ECO:0000259" key="2">
    <source>
        <dbReference type="Pfam" id="PF00561"/>
    </source>
</evidence>
<gene>
    <name evidence="3" type="ORF">K8V56_11415</name>
</gene>
<keyword evidence="1 3" id="KW-0378">Hydrolase</keyword>
<comment type="caution">
    <text evidence="3">The sequence shown here is derived from an EMBL/GenBank/DDBJ whole genome shotgun (WGS) entry which is preliminary data.</text>
</comment>
<accession>A0A921KDQ0</accession>
<dbReference type="InterPro" id="IPR029058">
    <property type="entry name" value="AB_hydrolase_fold"/>
</dbReference>
<dbReference type="SUPFAM" id="SSF53474">
    <property type="entry name" value="alpha/beta-Hydrolases"/>
    <property type="match status" value="1"/>
</dbReference>
<dbReference type="AlphaFoldDB" id="A0A921KDQ0"/>
<dbReference type="Gene3D" id="6.10.140.700">
    <property type="match status" value="1"/>
</dbReference>
<dbReference type="Pfam" id="PF00561">
    <property type="entry name" value="Abhydrolase_1"/>
    <property type="match status" value="1"/>
</dbReference>
<dbReference type="InterPro" id="IPR000073">
    <property type="entry name" value="AB_hydrolase_1"/>
</dbReference>
<evidence type="ECO:0000313" key="4">
    <source>
        <dbReference type="Proteomes" id="UP000698173"/>
    </source>
</evidence>
<sequence length="294" mass="33420">MWIQRFIDTARGTFELFEKGQGVPLCVTHLYSAYDNRGNTFANPFTTNYRVYLINLRGCGNSIEAEDESQYSLIESVNDLEAIRLALGIERWGVAGHSTGGMLALQYAIQVPDALTKIIAGGTSASKEYAANPSSIYCRKNPNFDRIMEIMNQLNDSMTPIEIRKEINREWASMSFYSAEKLEKALTIPNSGKTVGDRLNYFMKKEFPTYDLRERLSNVALPTYIYAGKYDAQCPYEYGVEIANLIPHASFTTFEESNHNPFVEEEEEFRDFVKSTIHDDLLPKFNTLIQGAEK</sequence>
<dbReference type="Proteomes" id="UP000698173">
    <property type="component" value="Unassembled WGS sequence"/>
</dbReference>
<dbReference type="PANTHER" id="PTHR43798:SF31">
    <property type="entry name" value="AB HYDROLASE SUPERFAMILY PROTEIN YCLE"/>
    <property type="match status" value="1"/>
</dbReference>
<dbReference type="GO" id="GO:0016787">
    <property type="term" value="F:hydrolase activity"/>
    <property type="evidence" value="ECO:0007669"/>
    <property type="project" value="UniProtKB-KW"/>
</dbReference>
<dbReference type="PRINTS" id="PR00111">
    <property type="entry name" value="ABHYDROLASE"/>
</dbReference>
<evidence type="ECO:0000313" key="3">
    <source>
        <dbReference type="EMBL" id="HJF32366.1"/>
    </source>
</evidence>
<evidence type="ECO:0000256" key="1">
    <source>
        <dbReference type="ARBA" id="ARBA00022801"/>
    </source>
</evidence>
<organism evidence="3 4">
    <name type="scientific">Sporosarcina psychrophila</name>
    <name type="common">Bacillus psychrophilus</name>
    <dbReference type="NCBI Taxonomy" id="1476"/>
    <lineage>
        <taxon>Bacteria</taxon>
        <taxon>Bacillati</taxon>
        <taxon>Bacillota</taxon>
        <taxon>Bacilli</taxon>
        <taxon>Bacillales</taxon>
        <taxon>Caryophanaceae</taxon>
        <taxon>Sporosarcina</taxon>
    </lineage>
</organism>
<dbReference type="PANTHER" id="PTHR43798">
    <property type="entry name" value="MONOACYLGLYCEROL LIPASE"/>
    <property type="match status" value="1"/>
</dbReference>
<name>A0A921KDQ0_SPOPS</name>
<dbReference type="GO" id="GO:0016020">
    <property type="term" value="C:membrane"/>
    <property type="evidence" value="ECO:0007669"/>
    <property type="project" value="TreeGrafter"/>
</dbReference>
<dbReference type="InterPro" id="IPR050266">
    <property type="entry name" value="AB_hydrolase_sf"/>
</dbReference>
<feature type="domain" description="AB hydrolase-1" evidence="2">
    <location>
        <begin position="45"/>
        <end position="265"/>
    </location>
</feature>
<dbReference type="Gene3D" id="3.40.50.1820">
    <property type="entry name" value="alpha/beta hydrolase"/>
    <property type="match status" value="1"/>
</dbReference>